<dbReference type="KEGG" id="kak:Kalk_18300"/>
<dbReference type="Proteomes" id="UP000235116">
    <property type="component" value="Chromosome"/>
</dbReference>
<protein>
    <submittedName>
        <fullName evidence="1">Uncharacterized protein</fullName>
    </submittedName>
</protein>
<dbReference type="RefSeq" id="WP_101895628.1">
    <property type="nucleotide sequence ID" value="NZ_CP022684.1"/>
</dbReference>
<accession>A0A2K9LTV2</accession>
<sequence>MKAIKYLILGLFVGGVLGVAAGVNIGRDQPVLSNPFNDNRINTRMKDSGSELLKQSGEAIEDAGKAIKDQFN</sequence>
<keyword evidence="2" id="KW-1185">Reference proteome</keyword>
<dbReference type="EMBL" id="CP022684">
    <property type="protein sequence ID" value="AUM14254.1"/>
    <property type="molecule type" value="Genomic_DNA"/>
</dbReference>
<dbReference type="OrthoDB" id="9987665at2"/>
<organism evidence="1 2">
    <name type="scientific">Ketobacter alkanivorans</name>
    <dbReference type="NCBI Taxonomy" id="1917421"/>
    <lineage>
        <taxon>Bacteria</taxon>
        <taxon>Pseudomonadati</taxon>
        <taxon>Pseudomonadota</taxon>
        <taxon>Gammaproteobacteria</taxon>
        <taxon>Pseudomonadales</taxon>
        <taxon>Ketobacteraceae</taxon>
        <taxon>Ketobacter</taxon>
    </lineage>
</organism>
<evidence type="ECO:0000313" key="2">
    <source>
        <dbReference type="Proteomes" id="UP000235116"/>
    </source>
</evidence>
<dbReference type="AlphaFoldDB" id="A0A2K9LTV2"/>
<gene>
    <name evidence="1" type="ORF">Kalk_18300</name>
</gene>
<evidence type="ECO:0000313" key="1">
    <source>
        <dbReference type="EMBL" id="AUM14254.1"/>
    </source>
</evidence>
<proteinExistence type="predicted"/>
<reference evidence="2" key="1">
    <citation type="submission" date="2017-08" db="EMBL/GenBank/DDBJ databases">
        <title>Direct submision.</title>
        <authorList>
            <person name="Kim S.-J."/>
            <person name="Rhee S.-K."/>
        </authorList>
    </citation>
    <scope>NUCLEOTIDE SEQUENCE [LARGE SCALE GENOMIC DNA]</scope>
    <source>
        <strain evidence="2">GI5</strain>
    </source>
</reference>
<name>A0A2K9LTV2_9GAMM</name>